<accession>A0A142CX99</accession>
<gene>
    <name evidence="1" type="ORF">A0127_09640</name>
</gene>
<dbReference type="AlphaFoldDB" id="A0A142CX99"/>
<evidence type="ECO:0000313" key="1">
    <source>
        <dbReference type="EMBL" id="AMQ19401.1"/>
    </source>
</evidence>
<dbReference type="KEGG" id="tpep:A0127_09640"/>
<dbReference type="Proteomes" id="UP000073604">
    <property type="component" value="Chromosome"/>
</dbReference>
<organism evidence="1 2">
    <name type="scientific">Thermococcus peptonophilus</name>
    <dbReference type="NCBI Taxonomy" id="53952"/>
    <lineage>
        <taxon>Archaea</taxon>
        <taxon>Methanobacteriati</taxon>
        <taxon>Methanobacteriota</taxon>
        <taxon>Thermococci</taxon>
        <taxon>Thermococcales</taxon>
        <taxon>Thermococcaceae</taxon>
        <taxon>Thermococcus</taxon>
    </lineage>
</organism>
<proteinExistence type="predicted"/>
<dbReference type="EMBL" id="CP014750">
    <property type="protein sequence ID" value="AMQ19401.1"/>
    <property type="molecule type" value="Genomic_DNA"/>
</dbReference>
<evidence type="ECO:0000313" key="2">
    <source>
        <dbReference type="Proteomes" id="UP000073604"/>
    </source>
</evidence>
<reference evidence="2" key="1">
    <citation type="submission" date="2016-03" db="EMBL/GenBank/DDBJ databases">
        <authorList>
            <person name="Oger P.M."/>
        </authorList>
    </citation>
    <scope>NUCLEOTIDE SEQUENCE [LARGE SCALE GENOMIC DNA]</scope>
    <source>
        <strain evidence="2">OG-1</strain>
    </source>
</reference>
<protein>
    <submittedName>
        <fullName evidence="1">Uncharacterized protein</fullName>
    </submittedName>
</protein>
<name>A0A142CX99_9EURY</name>
<keyword evidence="2" id="KW-1185">Reference proteome</keyword>
<sequence length="91" mass="10230">MLRMGCGKKAREEVTPEVREKVKELLSRAELVERGGKVVVFVDGKKVGKLKFMAPVDELEVESVWRGPFGTKVELSWRGRFAGSLLLREGL</sequence>
<dbReference type="STRING" id="53952.A0127_09640"/>